<keyword evidence="4" id="KW-0482">Metalloprotease</keyword>
<sequence length="340" mass="37575">MLAEALSRGGDFADLYFEHSISNWVLLEDGKVNRAYCDVILGVGIRTVKGDQVGYGFTQELTEKSMLNAASTAATIASSKAEEPSGKFVWLKTKNYYPLKTLLTSVPVKSKLPLVQSANDRCFALSPLVVKVRAGFYDQQKRILVVTSDGTKAEDLQPRNYLYATTVAEKNGKRERAGWNKGGRMDFSYYTPAVVEEIVKTAVDRTLVLFDAVQPPAGEMPCVLGPGVTGVLLHEAIGHGMEADFNRKKISTFSTMIGKKVAEPFVTIIDDGTMPNHLGSINVDDEGTPGQRTVLVDKGILSSYMYDKISARHYKVESTGNGRRQNYQHYIQPRMRNTIM</sequence>
<dbReference type="InterPro" id="IPR051463">
    <property type="entry name" value="Peptidase_U62_metallo"/>
</dbReference>
<organism evidence="8">
    <name type="scientific">marine sediment metagenome</name>
    <dbReference type="NCBI Taxonomy" id="412755"/>
    <lineage>
        <taxon>unclassified sequences</taxon>
        <taxon>metagenomes</taxon>
        <taxon>ecological metagenomes</taxon>
    </lineage>
</organism>
<comment type="similarity">
    <text evidence="1">Belongs to the peptidase U62 family.</text>
</comment>
<dbReference type="InterPro" id="IPR035068">
    <property type="entry name" value="TldD/PmbA_N"/>
</dbReference>
<protein>
    <recommendedName>
        <fullName evidence="9">Peptidase U62 modulator of DNA gyrase</fullName>
    </recommendedName>
</protein>
<dbReference type="GO" id="GO:0006508">
    <property type="term" value="P:proteolysis"/>
    <property type="evidence" value="ECO:0007669"/>
    <property type="project" value="UniProtKB-KW"/>
</dbReference>
<dbReference type="GO" id="GO:0008237">
    <property type="term" value="F:metallopeptidase activity"/>
    <property type="evidence" value="ECO:0007669"/>
    <property type="project" value="UniProtKB-KW"/>
</dbReference>
<dbReference type="GO" id="GO:0005829">
    <property type="term" value="C:cytosol"/>
    <property type="evidence" value="ECO:0007669"/>
    <property type="project" value="TreeGrafter"/>
</dbReference>
<dbReference type="InterPro" id="IPR045569">
    <property type="entry name" value="Metalloprtase-TldD/E_C"/>
</dbReference>
<dbReference type="SUPFAM" id="SSF111283">
    <property type="entry name" value="Putative modulator of DNA gyrase, PmbA/TldD"/>
    <property type="match status" value="1"/>
</dbReference>
<evidence type="ECO:0008006" key="9">
    <source>
        <dbReference type="Google" id="ProtNLM"/>
    </source>
</evidence>
<evidence type="ECO:0000256" key="1">
    <source>
        <dbReference type="ARBA" id="ARBA00005836"/>
    </source>
</evidence>
<dbReference type="Gene3D" id="3.30.2290.10">
    <property type="entry name" value="PmbA/TldD superfamily"/>
    <property type="match status" value="1"/>
</dbReference>
<gene>
    <name evidence="8" type="ORF">S01H1_17536</name>
</gene>
<dbReference type="InterPro" id="IPR036059">
    <property type="entry name" value="TldD/PmbA_sf"/>
</dbReference>
<evidence type="ECO:0000256" key="2">
    <source>
        <dbReference type="ARBA" id="ARBA00022670"/>
    </source>
</evidence>
<evidence type="ECO:0000256" key="4">
    <source>
        <dbReference type="ARBA" id="ARBA00023049"/>
    </source>
</evidence>
<reference evidence="8" key="1">
    <citation type="journal article" date="2014" name="Front. Microbiol.">
        <title>High frequency of phylogenetically diverse reductive dehalogenase-homologous genes in deep subseafloor sedimentary metagenomes.</title>
        <authorList>
            <person name="Kawai M."/>
            <person name="Futagami T."/>
            <person name="Toyoda A."/>
            <person name="Takaki Y."/>
            <person name="Nishi S."/>
            <person name="Hori S."/>
            <person name="Arai W."/>
            <person name="Tsubouchi T."/>
            <person name="Morono Y."/>
            <person name="Uchiyama I."/>
            <person name="Ito T."/>
            <person name="Fujiyama A."/>
            <person name="Inagaki F."/>
            <person name="Takami H."/>
        </authorList>
    </citation>
    <scope>NUCLEOTIDE SEQUENCE</scope>
    <source>
        <strain evidence="8">Expedition CK06-06</strain>
    </source>
</reference>
<name>X0SAA0_9ZZZZ</name>
<dbReference type="PANTHER" id="PTHR30624">
    <property type="entry name" value="UNCHARACTERIZED PROTEIN TLDD AND PMBA"/>
    <property type="match status" value="1"/>
</dbReference>
<comment type="caution">
    <text evidence="8">The sequence shown here is derived from an EMBL/GenBank/DDBJ whole genome shotgun (WGS) entry which is preliminary data.</text>
</comment>
<accession>X0SAA0</accession>
<evidence type="ECO:0000256" key="3">
    <source>
        <dbReference type="ARBA" id="ARBA00022801"/>
    </source>
</evidence>
<feature type="domain" description="Metalloprotease TldD/E C-terminal" evidence="6">
    <location>
        <begin position="218"/>
        <end position="340"/>
    </location>
</feature>
<feature type="domain" description="Metalloprotease TldD/E N-terminal" evidence="5">
    <location>
        <begin position="13"/>
        <end position="77"/>
    </location>
</feature>
<dbReference type="Pfam" id="PF01523">
    <property type="entry name" value="PmbA_TldD_1st"/>
    <property type="match status" value="1"/>
</dbReference>
<evidence type="ECO:0000259" key="7">
    <source>
        <dbReference type="Pfam" id="PF19290"/>
    </source>
</evidence>
<dbReference type="AlphaFoldDB" id="X0SAA0"/>
<dbReference type="Pfam" id="PF19290">
    <property type="entry name" value="PmbA_TldD_2nd"/>
    <property type="match status" value="1"/>
</dbReference>
<dbReference type="InterPro" id="IPR045570">
    <property type="entry name" value="Metalloprtase-TldD/E_cen_dom"/>
</dbReference>
<dbReference type="InterPro" id="IPR002510">
    <property type="entry name" value="Metalloprtase-TldD/E_N"/>
</dbReference>
<feature type="domain" description="Metalloprotease TldD/E central" evidence="7">
    <location>
        <begin position="104"/>
        <end position="208"/>
    </location>
</feature>
<proteinExistence type="inferred from homology"/>
<keyword evidence="3" id="KW-0378">Hydrolase</keyword>
<evidence type="ECO:0000313" key="8">
    <source>
        <dbReference type="EMBL" id="GAF72867.1"/>
    </source>
</evidence>
<evidence type="ECO:0000259" key="5">
    <source>
        <dbReference type="Pfam" id="PF01523"/>
    </source>
</evidence>
<dbReference type="PANTHER" id="PTHR30624:SF4">
    <property type="entry name" value="METALLOPROTEASE TLDD"/>
    <property type="match status" value="1"/>
</dbReference>
<dbReference type="Pfam" id="PF19289">
    <property type="entry name" value="PmbA_TldD_3rd"/>
    <property type="match status" value="1"/>
</dbReference>
<evidence type="ECO:0000259" key="6">
    <source>
        <dbReference type="Pfam" id="PF19289"/>
    </source>
</evidence>
<feature type="non-terminal residue" evidence="8">
    <location>
        <position position="340"/>
    </location>
</feature>
<dbReference type="EMBL" id="BARS01009312">
    <property type="protein sequence ID" value="GAF72867.1"/>
    <property type="molecule type" value="Genomic_DNA"/>
</dbReference>
<keyword evidence="2" id="KW-0645">Protease</keyword>